<dbReference type="OrthoDB" id="190846at2759"/>
<dbReference type="InterPro" id="IPR003386">
    <property type="entry name" value="LACT/PDAT_acylTrfase"/>
</dbReference>
<feature type="non-terminal residue" evidence="1">
    <location>
        <position position="1"/>
    </location>
</feature>
<protein>
    <submittedName>
        <fullName evidence="1">Uncharacterized protein</fullName>
    </submittedName>
</protein>
<gene>
    <name evidence="1" type="ORF">M569_14079</name>
</gene>
<accession>S8DM88</accession>
<dbReference type="SUPFAM" id="SSF53474">
    <property type="entry name" value="alpha/beta-Hydrolases"/>
    <property type="match status" value="1"/>
</dbReference>
<comment type="caution">
    <text evidence="1">The sequence shown here is derived from an EMBL/GenBank/DDBJ whole genome shotgun (WGS) entry which is preliminary data.</text>
</comment>
<dbReference type="GO" id="GO:0008374">
    <property type="term" value="F:O-acyltransferase activity"/>
    <property type="evidence" value="ECO:0007669"/>
    <property type="project" value="InterPro"/>
</dbReference>
<keyword evidence="2" id="KW-1185">Reference proteome</keyword>
<dbReference type="PANTHER" id="PTHR11440">
    <property type="entry name" value="LECITHIN-CHOLESTEROL ACYLTRANSFERASE-RELATED"/>
    <property type="match status" value="1"/>
</dbReference>
<dbReference type="InterPro" id="IPR029058">
    <property type="entry name" value="AB_hydrolase_fold"/>
</dbReference>
<proteinExistence type="predicted"/>
<evidence type="ECO:0000313" key="1">
    <source>
        <dbReference type="EMBL" id="EPS60722.1"/>
    </source>
</evidence>
<evidence type="ECO:0000313" key="2">
    <source>
        <dbReference type="Proteomes" id="UP000015453"/>
    </source>
</evidence>
<dbReference type="EMBL" id="AUSU01007343">
    <property type="protein sequence ID" value="EPS60722.1"/>
    <property type="molecule type" value="Genomic_DNA"/>
</dbReference>
<sequence>VGGDLHPVVLIPGSGGNQLEARLTEGYKPSSLTCNRWYPLKKDPDGWFRIWFDPTVLFGPFTRCFNRRMKLHFDPEEDDYRNAPGVETRVPYFGDVQGLLYLNPNLKGITSYMEPLVKSLEKLGYRNGENLFGAPYDFRHGLAAEGHPCGVGSKFLADLRNLIESASESNGGNPAILISHSLGGLLALQLLSRSPISWRKKYVKHLVALAAPWGGTVKAMLTFASGNTLGIPFVDPLLVREEQRSSETNLWVMPSPAVFNTSDPLVITPNGSYTSGDVARFLEDIGYPEGVGPYRTRILPLVLGQQSMRPPEIPITCIVGSGVKTPEILFYGEGGFEKTPEMAYGDGDGTVNMKSLLALETAWRETATNQSVKVIKFHGASHASILKTKPALSSVNAEVSAINAELKKTLVN</sequence>
<dbReference type="Proteomes" id="UP000015453">
    <property type="component" value="Unassembled WGS sequence"/>
</dbReference>
<dbReference type="AlphaFoldDB" id="S8DM88"/>
<reference evidence="1 2" key="1">
    <citation type="journal article" date="2013" name="BMC Genomics">
        <title>The miniature genome of a carnivorous plant Genlisea aurea contains a low number of genes and short non-coding sequences.</title>
        <authorList>
            <person name="Leushkin E.V."/>
            <person name="Sutormin R.A."/>
            <person name="Nabieva E.R."/>
            <person name="Penin A.A."/>
            <person name="Kondrashov A.S."/>
            <person name="Logacheva M.D."/>
        </authorList>
    </citation>
    <scope>NUCLEOTIDE SEQUENCE [LARGE SCALE GENOMIC DNA]</scope>
</reference>
<organism evidence="1 2">
    <name type="scientific">Genlisea aurea</name>
    <dbReference type="NCBI Taxonomy" id="192259"/>
    <lineage>
        <taxon>Eukaryota</taxon>
        <taxon>Viridiplantae</taxon>
        <taxon>Streptophyta</taxon>
        <taxon>Embryophyta</taxon>
        <taxon>Tracheophyta</taxon>
        <taxon>Spermatophyta</taxon>
        <taxon>Magnoliopsida</taxon>
        <taxon>eudicotyledons</taxon>
        <taxon>Gunneridae</taxon>
        <taxon>Pentapetalae</taxon>
        <taxon>asterids</taxon>
        <taxon>lamiids</taxon>
        <taxon>Lamiales</taxon>
        <taxon>Lentibulariaceae</taxon>
        <taxon>Genlisea</taxon>
    </lineage>
</organism>
<name>S8DM88_9LAMI</name>
<dbReference type="Pfam" id="PF02450">
    <property type="entry name" value="LCAT"/>
    <property type="match status" value="2"/>
</dbReference>
<dbReference type="GO" id="GO:0006629">
    <property type="term" value="P:lipid metabolic process"/>
    <property type="evidence" value="ECO:0007669"/>
    <property type="project" value="InterPro"/>
</dbReference>
<feature type="non-terminal residue" evidence="1">
    <location>
        <position position="412"/>
    </location>
</feature>
<dbReference type="Gene3D" id="3.40.50.1820">
    <property type="entry name" value="alpha/beta hydrolase"/>
    <property type="match status" value="2"/>
</dbReference>